<protein>
    <submittedName>
        <fullName evidence="4">Uncharacterized protein</fullName>
    </submittedName>
</protein>
<sequence>MTSAADGADLDAIWAALEKDRVYVHPQMANKVTPQQLAEVKDTTAGSPVPTYVVVYPLHPDDEFNGDPADLAATLHDHRAEPGIYLATDVRWDRIELDGASWDVRSESPDAVGHATFAAKVEHPGDLGAQMVAATQMIAEGTTEARYDTAWEKWKKEQEKLESSSDSDSVSSSGSSSQGSSSSSQSSSSTGDDSDAGAIVGISLTVAIAAVAVALAVAWRRFKAERGEGTGRQKAFTLPASVVERVRDAHDSALVARADREILAFGEAIDAAHLSGDTAAWQAALDHYDAAKRVRGDSARPDVLDVVGALVLTERGREALACAIAGKPYQPTTPCYLNPLHGAATGRTALTTPRGKVVVPLCVTCRRDLLAHRRPDILDVVRGDGPVHYFDSGVEPWASTGYGALEPDLITTLHRTRR</sequence>
<dbReference type="OrthoDB" id="3867729at2"/>
<evidence type="ECO:0000313" key="5">
    <source>
        <dbReference type="Proteomes" id="UP000306740"/>
    </source>
</evidence>
<name>A0A5C4MII3_9ACTN</name>
<dbReference type="RefSeq" id="WP_139106243.1">
    <property type="nucleotide sequence ID" value="NZ_VDFR01000071.1"/>
</dbReference>
<keyword evidence="2" id="KW-1133">Transmembrane helix</keyword>
<accession>A0A5C4MII3</accession>
<dbReference type="EMBL" id="VDFR01000071">
    <property type="protein sequence ID" value="TNC44939.1"/>
    <property type="molecule type" value="Genomic_DNA"/>
</dbReference>
<keyword evidence="2" id="KW-0812">Transmembrane</keyword>
<dbReference type="Proteomes" id="UP000306740">
    <property type="component" value="Unassembled WGS sequence"/>
</dbReference>
<keyword evidence="2" id="KW-0472">Membrane</keyword>
<gene>
    <name evidence="4" type="ORF">FHE65_16065</name>
    <name evidence="3" type="ORF">FHE65_31435</name>
</gene>
<evidence type="ECO:0000256" key="2">
    <source>
        <dbReference type="SAM" id="Phobius"/>
    </source>
</evidence>
<reference evidence="4 5" key="1">
    <citation type="submission" date="2019-05" db="EMBL/GenBank/DDBJ databases">
        <title>Mumia sp. nov., isolated from the intestinal contents of plateau pika (Ochotona curzoniae) in the Qinghai-Tibet plateau of China.</title>
        <authorList>
            <person name="Tian Z."/>
        </authorList>
    </citation>
    <scope>NUCLEOTIDE SEQUENCE [LARGE SCALE GENOMIC DNA]</scope>
    <source>
        <strain evidence="5">527</strain>
        <strain evidence="4">Z527</strain>
    </source>
</reference>
<proteinExistence type="predicted"/>
<feature type="compositionally biased region" description="Low complexity" evidence="1">
    <location>
        <begin position="164"/>
        <end position="191"/>
    </location>
</feature>
<evidence type="ECO:0000313" key="3">
    <source>
        <dbReference type="EMBL" id="TNC31200.1"/>
    </source>
</evidence>
<feature type="transmembrane region" description="Helical" evidence="2">
    <location>
        <begin position="196"/>
        <end position="219"/>
    </location>
</feature>
<comment type="caution">
    <text evidence="4">The sequence shown here is derived from an EMBL/GenBank/DDBJ whole genome shotgun (WGS) entry which is preliminary data.</text>
</comment>
<dbReference type="AlphaFoldDB" id="A0A5C4MII3"/>
<feature type="region of interest" description="Disordered" evidence="1">
    <location>
        <begin position="158"/>
        <end position="194"/>
    </location>
</feature>
<evidence type="ECO:0000313" key="4">
    <source>
        <dbReference type="EMBL" id="TNC44939.1"/>
    </source>
</evidence>
<dbReference type="EMBL" id="VDFR01000206">
    <property type="protein sequence ID" value="TNC31200.1"/>
    <property type="molecule type" value="Genomic_DNA"/>
</dbReference>
<evidence type="ECO:0000256" key="1">
    <source>
        <dbReference type="SAM" id="MobiDB-lite"/>
    </source>
</evidence>
<organism evidence="4 5">
    <name type="scientific">Mumia zhuanghuii</name>
    <dbReference type="NCBI Taxonomy" id="2585211"/>
    <lineage>
        <taxon>Bacteria</taxon>
        <taxon>Bacillati</taxon>
        <taxon>Actinomycetota</taxon>
        <taxon>Actinomycetes</taxon>
        <taxon>Propionibacteriales</taxon>
        <taxon>Nocardioidaceae</taxon>
        <taxon>Mumia</taxon>
    </lineage>
</organism>